<sequence>MAKTLTDDKGNFTITFTPKNEKSFDFYCTGLGIDTLLLSSVTTFESDTPEMTFYVPGQHQRNSFSKTICPKCKRTDKVYKIEYEDAPVMTRQISKSGDTTYSPIYKGTYQESCIVGLARFYCNRDKVKF</sequence>
<gene>
    <name evidence="1" type="ORF">MKP09_12270</name>
</gene>
<comment type="caution">
    <text evidence="1">The sequence shown here is derived from an EMBL/GenBank/DDBJ whole genome shotgun (WGS) entry which is preliminary data.</text>
</comment>
<proteinExistence type="predicted"/>
<name>A0ABS9SJT1_9BACT</name>
<protein>
    <submittedName>
        <fullName evidence="1">Uncharacterized protein</fullName>
    </submittedName>
</protein>
<evidence type="ECO:0000313" key="1">
    <source>
        <dbReference type="EMBL" id="MCH5598629.1"/>
    </source>
</evidence>
<dbReference type="Proteomes" id="UP001202248">
    <property type="component" value="Unassembled WGS sequence"/>
</dbReference>
<reference evidence="1 2" key="1">
    <citation type="submission" date="2022-02" db="EMBL/GenBank/DDBJ databases">
        <authorList>
            <person name="Min J."/>
        </authorList>
    </citation>
    <scope>NUCLEOTIDE SEQUENCE [LARGE SCALE GENOMIC DNA]</scope>
    <source>
        <strain evidence="1 2">GR10-1</strain>
    </source>
</reference>
<accession>A0ABS9SJT1</accession>
<dbReference type="EMBL" id="JAKWBL010000002">
    <property type="protein sequence ID" value="MCH5598629.1"/>
    <property type="molecule type" value="Genomic_DNA"/>
</dbReference>
<dbReference type="RefSeq" id="WP_240830293.1">
    <property type="nucleotide sequence ID" value="NZ_JAKWBL010000002.1"/>
</dbReference>
<evidence type="ECO:0000313" key="2">
    <source>
        <dbReference type="Proteomes" id="UP001202248"/>
    </source>
</evidence>
<organism evidence="1 2">
    <name type="scientific">Niabella ginsengisoli</name>
    <dbReference type="NCBI Taxonomy" id="522298"/>
    <lineage>
        <taxon>Bacteria</taxon>
        <taxon>Pseudomonadati</taxon>
        <taxon>Bacteroidota</taxon>
        <taxon>Chitinophagia</taxon>
        <taxon>Chitinophagales</taxon>
        <taxon>Chitinophagaceae</taxon>
        <taxon>Niabella</taxon>
    </lineage>
</organism>
<keyword evidence="2" id="KW-1185">Reference proteome</keyword>